<dbReference type="GO" id="GO:0005886">
    <property type="term" value="C:plasma membrane"/>
    <property type="evidence" value="ECO:0007669"/>
    <property type="project" value="UniProtKB-SubCell"/>
</dbReference>
<accession>A0A3Q8X482</accession>
<keyword evidence="2" id="KW-0813">Transport</keyword>
<gene>
    <name evidence="9" type="ORF">EJC50_10575</name>
</gene>
<feature type="transmembrane region" description="Helical" evidence="8">
    <location>
        <begin position="320"/>
        <end position="340"/>
    </location>
</feature>
<feature type="transmembrane region" description="Helical" evidence="8">
    <location>
        <begin position="120"/>
        <end position="150"/>
    </location>
</feature>
<keyword evidence="7 8" id="KW-0472">Membrane</keyword>
<keyword evidence="4 8" id="KW-0812">Transmembrane</keyword>
<feature type="transmembrane region" description="Helical" evidence="8">
    <location>
        <begin position="75"/>
        <end position="99"/>
    </location>
</feature>
<name>A0A3Q8X482_9BACL</name>
<dbReference type="PANTHER" id="PTHR32024">
    <property type="entry name" value="TRK SYSTEM POTASSIUM UPTAKE PROTEIN TRKG-RELATED"/>
    <property type="match status" value="1"/>
</dbReference>
<evidence type="ECO:0000256" key="3">
    <source>
        <dbReference type="ARBA" id="ARBA00022475"/>
    </source>
</evidence>
<proteinExistence type="predicted"/>
<dbReference type="OrthoDB" id="9810952at2"/>
<feature type="transmembrane region" description="Helical" evidence="8">
    <location>
        <begin position="192"/>
        <end position="216"/>
    </location>
</feature>
<dbReference type="GO" id="GO:0030001">
    <property type="term" value="P:metal ion transport"/>
    <property type="evidence" value="ECO:0007669"/>
    <property type="project" value="UniProtKB-ARBA"/>
</dbReference>
<organism evidence="9 10">
    <name type="scientific">Paenibacillus albus</name>
    <dbReference type="NCBI Taxonomy" id="2495582"/>
    <lineage>
        <taxon>Bacteria</taxon>
        <taxon>Bacillati</taxon>
        <taxon>Bacillota</taxon>
        <taxon>Bacilli</taxon>
        <taxon>Bacillales</taxon>
        <taxon>Paenibacillaceae</taxon>
        <taxon>Paenibacillus</taxon>
    </lineage>
</organism>
<dbReference type="AlphaFoldDB" id="A0A3Q8X482"/>
<keyword evidence="6" id="KW-0406">Ion transport</keyword>
<keyword evidence="10" id="KW-1185">Reference proteome</keyword>
<feature type="transmembrane region" description="Helical" evidence="8">
    <location>
        <begin position="417"/>
        <end position="437"/>
    </location>
</feature>
<feature type="transmembrane region" description="Helical" evidence="8">
    <location>
        <begin position="236"/>
        <end position="258"/>
    </location>
</feature>
<keyword evidence="3" id="KW-1003">Cell membrane</keyword>
<evidence type="ECO:0000256" key="7">
    <source>
        <dbReference type="ARBA" id="ARBA00023136"/>
    </source>
</evidence>
<protein>
    <submittedName>
        <fullName evidence="9">TrkH family potassium uptake protein</fullName>
    </submittedName>
</protein>
<reference evidence="10" key="1">
    <citation type="submission" date="2018-12" db="EMBL/GenBank/DDBJ databases">
        <title>Genome sequence of Peanibacillus sp.</title>
        <authorList>
            <person name="Subramani G."/>
            <person name="Srinivasan S."/>
            <person name="Kim M.K."/>
        </authorList>
    </citation>
    <scope>NUCLEOTIDE SEQUENCE [LARGE SCALE GENOMIC DNA]</scope>
    <source>
        <strain evidence="10">18JY67-1</strain>
    </source>
</reference>
<dbReference type="KEGG" id="palb:EJC50_10575"/>
<dbReference type="Pfam" id="PF02386">
    <property type="entry name" value="TrkH"/>
    <property type="match status" value="1"/>
</dbReference>
<keyword evidence="5 8" id="KW-1133">Transmembrane helix</keyword>
<comment type="subcellular location">
    <subcellularLocation>
        <location evidence="1">Cell membrane</location>
        <topology evidence="1">Multi-pass membrane protein</topology>
    </subcellularLocation>
</comment>
<dbReference type="RefSeq" id="WP_126015220.1">
    <property type="nucleotide sequence ID" value="NZ_CP034437.1"/>
</dbReference>
<dbReference type="Proteomes" id="UP000272528">
    <property type="component" value="Chromosome"/>
</dbReference>
<dbReference type="PANTHER" id="PTHR32024:SF4">
    <property type="entry name" value="KTR SYSTEM POTASSIUM UPTAKE PROTEIN D"/>
    <property type="match status" value="1"/>
</dbReference>
<dbReference type="GO" id="GO:0008324">
    <property type="term" value="F:monoatomic cation transmembrane transporter activity"/>
    <property type="evidence" value="ECO:0007669"/>
    <property type="project" value="InterPro"/>
</dbReference>
<sequence>MLRTIIRKLSPGKIIILAYMLGIIVFTILLKLPISHKPGVKLHIIDALFTAASAVSVTGLTTVPTSDTFTTFGAFVLMAAFQFGGVGIMTLGSFYWFLMGQHIGLLERKLIMIDQNRNQLAGLVQLMRVVLILTLAIELTGTLLFGFYFYVTGLTDSLPNALFNGMFHSVSAFTNAGFDLFGDSLARYSKDYFVQSFTMLLIILGAIGFPVMAELWEFVSRRRRRNSTNRRFRFSLFTKVTLSAHVILLLTGAIIIWLTEAGHSFEHMPLHQQLMNSLFTSVSSRSAGLTTVDVSSLHHASLLIISALMFIGASPSSMGGGIRTTTIAIIVLVILSFARGERMPRAFNRSISMEDTLKSFIFFALAVLLVLTGIFAVFMSEAHQFDLSAVLFEVTSAFGTCGMSTGITGSLHLGSKITLIMLMFIGRIGMYLFISLFSSGKKKPDIRYPEEKLIIG</sequence>
<evidence type="ECO:0000256" key="5">
    <source>
        <dbReference type="ARBA" id="ARBA00022989"/>
    </source>
</evidence>
<evidence type="ECO:0000313" key="10">
    <source>
        <dbReference type="Proteomes" id="UP000272528"/>
    </source>
</evidence>
<evidence type="ECO:0000256" key="1">
    <source>
        <dbReference type="ARBA" id="ARBA00004651"/>
    </source>
</evidence>
<dbReference type="EMBL" id="CP034437">
    <property type="protein sequence ID" value="AZN40044.1"/>
    <property type="molecule type" value="Genomic_DNA"/>
</dbReference>
<feature type="transmembrane region" description="Helical" evidence="8">
    <location>
        <begin position="12"/>
        <end position="32"/>
    </location>
</feature>
<evidence type="ECO:0000256" key="2">
    <source>
        <dbReference type="ARBA" id="ARBA00022448"/>
    </source>
</evidence>
<evidence type="ECO:0000256" key="8">
    <source>
        <dbReference type="SAM" id="Phobius"/>
    </source>
</evidence>
<evidence type="ECO:0000313" key="9">
    <source>
        <dbReference type="EMBL" id="AZN40044.1"/>
    </source>
</evidence>
<evidence type="ECO:0000256" key="6">
    <source>
        <dbReference type="ARBA" id="ARBA00023065"/>
    </source>
</evidence>
<evidence type="ECO:0000256" key="4">
    <source>
        <dbReference type="ARBA" id="ARBA00022692"/>
    </source>
</evidence>
<feature type="transmembrane region" description="Helical" evidence="8">
    <location>
        <begin position="360"/>
        <end position="378"/>
    </location>
</feature>
<dbReference type="InterPro" id="IPR003445">
    <property type="entry name" value="Cat_transpt"/>
</dbReference>